<dbReference type="SUPFAM" id="SSF158702">
    <property type="entry name" value="Sec63 N-terminal domain-like"/>
    <property type="match status" value="1"/>
</dbReference>
<dbReference type="Pfam" id="PF25453">
    <property type="entry name" value="DUF7898"/>
    <property type="match status" value="1"/>
</dbReference>
<dbReference type="AlphaFoldDB" id="E9HN62"/>
<accession>E9HN62</accession>
<protein>
    <recommendedName>
        <fullName evidence="1">DUF7898 domain-containing protein</fullName>
    </recommendedName>
</protein>
<dbReference type="KEGG" id="dpx:DAPPUDRAFT_262536"/>
<dbReference type="InterPro" id="IPR057220">
    <property type="entry name" value="DUF7898"/>
</dbReference>
<name>E9HN62_DAPPU</name>
<keyword evidence="3" id="KW-1185">Reference proteome</keyword>
<proteinExistence type="predicted"/>
<dbReference type="PANTHER" id="PTHR10133">
    <property type="entry name" value="DNA POLYMERASE I"/>
    <property type="match status" value="1"/>
</dbReference>
<evidence type="ECO:0000313" key="3">
    <source>
        <dbReference type="Proteomes" id="UP000000305"/>
    </source>
</evidence>
<feature type="domain" description="DUF7898" evidence="1">
    <location>
        <begin position="33"/>
        <end position="105"/>
    </location>
</feature>
<dbReference type="GO" id="GO:0006261">
    <property type="term" value="P:DNA-templated DNA replication"/>
    <property type="evidence" value="ECO:0007669"/>
    <property type="project" value="InterPro"/>
</dbReference>
<evidence type="ECO:0000259" key="1">
    <source>
        <dbReference type="Pfam" id="PF25453"/>
    </source>
</evidence>
<dbReference type="eggNOG" id="KOG0950">
    <property type="taxonomic scope" value="Eukaryota"/>
</dbReference>
<sequence length="168" mass="18767">MVTIFCHRLGWNTLYVLLEPFQSRLLFDVQCDLMRLPSMLSHTARLLNDAGLTNVSAVATASPENIEVLSKNACPFKSAKETEEAKKLGETDVDAHALVSEARKILQLELGVKIQWNDKLNNEPTLPKLSQEKLRTSLVPLDIKSAIKENLKPANITPDMKPFPKCSK</sequence>
<organism evidence="2 3">
    <name type="scientific">Daphnia pulex</name>
    <name type="common">Water flea</name>
    <dbReference type="NCBI Taxonomy" id="6669"/>
    <lineage>
        <taxon>Eukaryota</taxon>
        <taxon>Metazoa</taxon>
        <taxon>Ecdysozoa</taxon>
        <taxon>Arthropoda</taxon>
        <taxon>Crustacea</taxon>
        <taxon>Branchiopoda</taxon>
        <taxon>Diplostraca</taxon>
        <taxon>Cladocera</taxon>
        <taxon>Anomopoda</taxon>
        <taxon>Daphniidae</taxon>
        <taxon>Daphnia</taxon>
    </lineage>
</organism>
<dbReference type="GO" id="GO:0003887">
    <property type="term" value="F:DNA-directed DNA polymerase activity"/>
    <property type="evidence" value="ECO:0007669"/>
    <property type="project" value="InterPro"/>
</dbReference>
<dbReference type="InParanoid" id="E9HN62"/>
<gene>
    <name evidence="2" type="ORF">DAPPUDRAFT_262536</name>
</gene>
<dbReference type="HOGENOM" id="CLU_1588171_0_0_1"/>
<dbReference type="STRING" id="6669.E9HN62"/>
<evidence type="ECO:0000313" key="2">
    <source>
        <dbReference type="EMBL" id="EFX66825.1"/>
    </source>
</evidence>
<dbReference type="EMBL" id="GL732693">
    <property type="protein sequence ID" value="EFX66825.1"/>
    <property type="molecule type" value="Genomic_DNA"/>
</dbReference>
<dbReference type="Proteomes" id="UP000000305">
    <property type="component" value="Unassembled WGS sequence"/>
</dbReference>
<dbReference type="InterPro" id="IPR002298">
    <property type="entry name" value="DNA_polymerase_A"/>
</dbReference>
<dbReference type="OrthoDB" id="2320933at2759"/>
<dbReference type="PANTHER" id="PTHR10133:SF62">
    <property type="entry name" value="DNA POLYMERASE THETA"/>
    <property type="match status" value="1"/>
</dbReference>
<reference evidence="2 3" key="1">
    <citation type="journal article" date="2011" name="Science">
        <title>The ecoresponsive genome of Daphnia pulex.</title>
        <authorList>
            <person name="Colbourne J.K."/>
            <person name="Pfrender M.E."/>
            <person name="Gilbert D."/>
            <person name="Thomas W.K."/>
            <person name="Tucker A."/>
            <person name="Oakley T.H."/>
            <person name="Tokishita S."/>
            <person name="Aerts A."/>
            <person name="Arnold G.J."/>
            <person name="Basu M.K."/>
            <person name="Bauer D.J."/>
            <person name="Caceres C.E."/>
            <person name="Carmel L."/>
            <person name="Casola C."/>
            <person name="Choi J.H."/>
            <person name="Detter J.C."/>
            <person name="Dong Q."/>
            <person name="Dusheyko S."/>
            <person name="Eads B.D."/>
            <person name="Frohlich T."/>
            <person name="Geiler-Samerotte K.A."/>
            <person name="Gerlach D."/>
            <person name="Hatcher P."/>
            <person name="Jogdeo S."/>
            <person name="Krijgsveld J."/>
            <person name="Kriventseva E.V."/>
            <person name="Kultz D."/>
            <person name="Laforsch C."/>
            <person name="Lindquist E."/>
            <person name="Lopez J."/>
            <person name="Manak J.R."/>
            <person name="Muller J."/>
            <person name="Pangilinan J."/>
            <person name="Patwardhan R.P."/>
            <person name="Pitluck S."/>
            <person name="Pritham E.J."/>
            <person name="Rechtsteiner A."/>
            <person name="Rho M."/>
            <person name="Rogozin I.B."/>
            <person name="Sakarya O."/>
            <person name="Salamov A."/>
            <person name="Schaack S."/>
            <person name="Shapiro H."/>
            <person name="Shiga Y."/>
            <person name="Skalitzky C."/>
            <person name="Smith Z."/>
            <person name="Souvorov A."/>
            <person name="Sung W."/>
            <person name="Tang Z."/>
            <person name="Tsuchiya D."/>
            <person name="Tu H."/>
            <person name="Vos H."/>
            <person name="Wang M."/>
            <person name="Wolf Y.I."/>
            <person name="Yamagata H."/>
            <person name="Yamada T."/>
            <person name="Ye Y."/>
            <person name="Shaw J.R."/>
            <person name="Andrews J."/>
            <person name="Crease T.J."/>
            <person name="Tang H."/>
            <person name="Lucas S.M."/>
            <person name="Robertson H.M."/>
            <person name="Bork P."/>
            <person name="Koonin E.V."/>
            <person name="Zdobnov E.M."/>
            <person name="Grigoriev I.V."/>
            <person name="Lynch M."/>
            <person name="Boore J.L."/>
        </authorList>
    </citation>
    <scope>NUCLEOTIDE SEQUENCE [LARGE SCALE GENOMIC DNA]</scope>
</reference>